<sequence>MAQCQLSPAEEPTIDDVASQLECGHLAPVARAAFDAAGDLATREYGRPAAVLAAFRLASRRSRGPTLEAEWLASSADRPVDPADVAAATDVVASRLSPPADAGEIRALRRRLIVAHELLAAARRGRPDALQLPDSYLEAEAPWLLGRTRWSPGGNDDPDALEEDRLESHVERLEADLEAARLGSALYALVALEEDREEN</sequence>
<evidence type="ECO:0000313" key="2">
    <source>
        <dbReference type="Proteomes" id="UP000250088"/>
    </source>
</evidence>
<dbReference type="AlphaFoldDB" id="A0A2Z2HSW1"/>
<dbReference type="EMBL" id="CP019893">
    <property type="protein sequence ID" value="ARS90306.1"/>
    <property type="molecule type" value="Genomic_DNA"/>
</dbReference>
<name>A0A2Z2HSW1_9EURY</name>
<gene>
    <name evidence="1" type="ORF">B1756_11615</name>
</gene>
<organism evidence="1 2">
    <name type="scientific">Natrarchaeobaculum aegyptiacum</name>
    <dbReference type="NCBI Taxonomy" id="745377"/>
    <lineage>
        <taxon>Archaea</taxon>
        <taxon>Methanobacteriati</taxon>
        <taxon>Methanobacteriota</taxon>
        <taxon>Stenosarchaea group</taxon>
        <taxon>Halobacteria</taxon>
        <taxon>Halobacteriales</taxon>
        <taxon>Natrialbaceae</taxon>
        <taxon>Natrarchaeobaculum</taxon>
    </lineage>
</organism>
<dbReference type="KEGG" id="naj:B1756_11615"/>
<protein>
    <submittedName>
        <fullName evidence="1">Uncharacterized protein</fullName>
    </submittedName>
</protein>
<dbReference type="GeneID" id="32894734"/>
<accession>A0A2Z2HSW1</accession>
<dbReference type="OrthoDB" id="170737at2157"/>
<proteinExistence type="predicted"/>
<evidence type="ECO:0000313" key="1">
    <source>
        <dbReference type="EMBL" id="ARS90306.1"/>
    </source>
</evidence>
<dbReference type="RefSeq" id="WP_086888682.1">
    <property type="nucleotide sequence ID" value="NZ_CP019893.1"/>
</dbReference>
<dbReference type="Proteomes" id="UP000250088">
    <property type="component" value="Chromosome"/>
</dbReference>
<keyword evidence="2" id="KW-1185">Reference proteome</keyword>
<reference evidence="2" key="1">
    <citation type="submission" date="2017-02" db="EMBL/GenBank/DDBJ databases">
        <title>Natronthermophilus aegyptiacus gen. nov.,sp. nov., an aerobic, extremely halophilic alkalithermophilic archaeon isolated from the athalassohaline Wadi An Natrun, Egypt.</title>
        <authorList>
            <person name="Zhao B."/>
        </authorList>
    </citation>
    <scope>NUCLEOTIDE SEQUENCE [LARGE SCALE GENOMIC DNA]</scope>
    <source>
        <strain evidence="2">JW/NM-HA 15</strain>
    </source>
</reference>